<evidence type="ECO:0000256" key="1">
    <source>
        <dbReference type="SAM" id="Coils"/>
    </source>
</evidence>
<evidence type="ECO:0000313" key="3">
    <source>
        <dbReference type="Proteomes" id="UP000257127"/>
    </source>
</evidence>
<sequence>MNNINSYKDLLEEEERLINQIELSKRLLEINIKSYLEPENLFGFFEKKIGHQIRPGMADDFDLKEYLVGLSLDFLYDKITTTLVAKNGSKTKGINIKKIVKSYVDRYYLNNRDKFTEIISAFIDEKIDQLIKK</sequence>
<accession>A0A3E1EW94</accession>
<gene>
    <name evidence="2" type="ORF">DXU93_11960</name>
</gene>
<feature type="coiled-coil region" evidence="1">
    <location>
        <begin position="4"/>
        <end position="31"/>
    </location>
</feature>
<dbReference type="AlphaFoldDB" id="A0A3E1EW94"/>
<proteinExistence type="predicted"/>
<keyword evidence="3" id="KW-1185">Reference proteome</keyword>
<comment type="caution">
    <text evidence="2">The sequence shown here is derived from an EMBL/GenBank/DDBJ whole genome shotgun (WGS) entry which is preliminary data.</text>
</comment>
<dbReference type="OrthoDB" id="1467593at2"/>
<organism evidence="2 3">
    <name type="scientific">Brumimicrobium aurantiacum</name>
    <dbReference type="NCBI Taxonomy" id="1737063"/>
    <lineage>
        <taxon>Bacteria</taxon>
        <taxon>Pseudomonadati</taxon>
        <taxon>Bacteroidota</taxon>
        <taxon>Flavobacteriia</taxon>
        <taxon>Flavobacteriales</taxon>
        <taxon>Crocinitomicaceae</taxon>
        <taxon>Brumimicrobium</taxon>
    </lineage>
</organism>
<evidence type="ECO:0000313" key="2">
    <source>
        <dbReference type="EMBL" id="RFC53834.1"/>
    </source>
</evidence>
<keyword evidence="1" id="KW-0175">Coiled coil</keyword>
<dbReference type="RefSeq" id="WP_116881530.1">
    <property type="nucleotide sequence ID" value="NZ_QURB01000007.1"/>
</dbReference>
<name>A0A3E1EW94_9FLAO</name>
<reference evidence="2 3" key="1">
    <citation type="submission" date="2018-08" db="EMBL/GenBank/DDBJ databases">
        <title>The draft genome squence of Brumimicrobium sp. N62.</title>
        <authorList>
            <person name="Du Z.-J."/>
            <person name="Luo H.-R."/>
        </authorList>
    </citation>
    <scope>NUCLEOTIDE SEQUENCE [LARGE SCALE GENOMIC DNA]</scope>
    <source>
        <strain evidence="2 3">N62</strain>
    </source>
</reference>
<dbReference type="Proteomes" id="UP000257127">
    <property type="component" value="Unassembled WGS sequence"/>
</dbReference>
<protein>
    <submittedName>
        <fullName evidence="2">Uncharacterized protein</fullName>
    </submittedName>
</protein>
<dbReference type="EMBL" id="QURB01000007">
    <property type="protein sequence ID" value="RFC53834.1"/>
    <property type="molecule type" value="Genomic_DNA"/>
</dbReference>